<dbReference type="eggNOG" id="KOG1209">
    <property type="taxonomic scope" value="Eukaryota"/>
</dbReference>
<dbReference type="AlphaFoldDB" id="D8R223"/>
<dbReference type="FunFam" id="3.40.50.720:FF:000261">
    <property type="entry name" value="NADPH-dependent 1-acyldihydroxyacetone phosphate reductase"/>
    <property type="match status" value="1"/>
</dbReference>
<organism evidence="5">
    <name type="scientific">Selaginella moellendorffii</name>
    <name type="common">Spikemoss</name>
    <dbReference type="NCBI Taxonomy" id="88036"/>
    <lineage>
        <taxon>Eukaryota</taxon>
        <taxon>Viridiplantae</taxon>
        <taxon>Streptophyta</taxon>
        <taxon>Embryophyta</taxon>
        <taxon>Tracheophyta</taxon>
        <taxon>Lycopodiopsida</taxon>
        <taxon>Selaginellales</taxon>
        <taxon>Selaginellaceae</taxon>
        <taxon>Selaginella</taxon>
    </lineage>
</organism>
<dbReference type="Proteomes" id="UP000001514">
    <property type="component" value="Unassembled WGS sequence"/>
</dbReference>
<dbReference type="PRINTS" id="PR00080">
    <property type="entry name" value="SDRFAMILY"/>
</dbReference>
<dbReference type="OrthoDB" id="2102561at2759"/>
<evidence type="ECO:0000313" key="5">
    <source>
        <dbReference type="Proteomes" id="UP000001514"/>
    </source>
</evidence>
<dbReference type="InterPro" id="IPR002347">
    <property type="entry name" value="SDR_fam"/>
</dbReference>
<dbReference type="OMA" id="IWRGKMA"/>
<dbReference type="KEGG" id="smo:SELMODRAFT_230513"/>
<dbReference type="HOGENOM" id="CLU_010194_2_9_1"/>
<dbReference type="PANTHER" id="PTHR44169:SF5">
    <property type="entry name" value="ENOYL-(ACYL CARRIER) REDUCTASE"/>
    <property type="match status" value="1"/>
</dbReference>
<dbReference type="EMBL" id="GL377570">
    <property type="protein sequence ID" value="EFJ33652.1"/>
    <property type="molecule type" value="Genomic_DNA"/>
</dbReference>
<dbReference type="InterPro" id="IPR036291">
    <property type="entry name" value="NAD(P)-bd_dom_sf"/>
</dbReference>
<keyword evidence="5" id="KW-1185">Reference proteome</keyword>
<gene>
    <name evidence="4" type="ORF">SELMODRAFT_230513</name>
</gene>
<dbReference type="GO" id="GO:0005783">
    <property type="term" value="C:endoplasmic reticulum"/>
    <property type="evidence" value="ECO:0000318"/>
    <property type="project" value="GO_Central"/>
</dbReference>
<evidence type="ECO:0000256" key="1">
    <source>
        <dbReference type="ARBA" id="ARBA00006484"/>
    </source>
</evidence>
<dbReference type="PANTHER" id="PTHR44169">
    <property type="entry name" value="NADPH-DEPENDENT 1-ACYLDIHYDROXYACETONE PHOSPHATE REDUCTASE"/>
    <property type="match status" value="1"/>
</dbReference>
<comment type="similarity">
    <text evidence="1 3">Belongs to the short-chain dehydrogenases/reductases (SDR) family.</text>
</comment>
<reference evidence="4 5" key="1">
    <citation type="journal article" date="2011" name="Science">
        <title>The Selaginella genome identifies genetic changes associated with the evolution of vascular plants.</title>
        <authorList>
            <person name="Banks J.A."/>
            <person name="Nishiyama T."/>
            <person name="Hasebe M."/>
            <person name="Bowman J.L."/>
            <person name="Gribskov M."/>
            <person name="dePamphilis C."/>
            <person name="Albert V.A."/>
            <person name="Aono N."/>
            <person name="Aoyama T."/>
            <person name="Ambrose B.A."/>
            <person name="Ashton N.W."/>
            <person name="Axtell M.J."/>
            <person name="Barker E."/>
            <person name="Barker M.S."/>
            <person name="Bennetzen J.L."/>
            <person name="Bonawitz N.D."/>
            <person name="Chapple C."/>
            <person name="Cheng C."/>
            <person name="Correa L.G."/>
            <person name="Dacre M."/>
            <person name="DeBarry J."/>
            <person name="Dreyer I."/>
            <person name="Elias M."/>
            <person name="Engstrom E.M."/>
            <person name="Estelle M."/>
            <person name="Feng L."/>
            <person name="Finet C."/>
            <person name="Floyd S.K."/>
            <person name="Frommer W.B."/>
            <person name="Fujita T."/>
            <person name="Gramzow L."/>
            <person name="Gutensohn M."/>
            <person name="Harholt J."/>
            <person name="Hattori M."/>
            <person name="Heyl A."/>
            <person name="Hirai T."/>
            <person name="Hiwatashi Y."/>
            <person name="Ishikawa M."/>
            <person name="Iwata M."/>
            <person name="Karol K.G."/>
            <person name="Koehler B."/>
            <person name="Kolukisaoglu U."/>
            <person name="Kubo M."/>
            <person name="Kurata T."/>
            <person name="Lalonde S."/>
            <person name="Li K."/>
            <person name="Li Y."/>
            <person name="Litt A."/>
            <person name="Lyons E."/>
            <person name="Manning G."/>
            <person name="Maruyama T."/>
            <person name="Michael T.P."/>
            <person name="Mikami K."/>
            <person name="Miyazaki S."/>
            <person name="Morinaga S."/>
            <person name="Murata T."/>
            <person name="Mueller-Roeber B."/>
            <person name="Nelson D.R."/>
            <person name="Obara M."/>
            <person name="Oguri Y."/>
            <person name="Olmstead R.G."/>
            <person name="Onodera N."/>
            <person name="Petersen B.L."/>
            <person name="Pils B."/>
            <person name="Prigge M."/>
            <person name="Rensing S.A."/>
            <person name="Riano-Pachon D.M."/>
            <person name="Roberts A.W."/>
            <person name="Sato Y."/>
            <person name="Scheller H.V."/>
            <person name="Schulz B."/>
            <person name="Schulz C."/>
            <person name="Shakirov E.V."/>
            <person name="Shibagaki N."/>
            <person name="Shinohara N."/>
            <person name="Shippen D.E."/>
            <person name="Soerensen I."/>
            <person name="Sotooka R."/>
            <person name="Sugimoto N."/>
            <person name="Sugita M."/>
            <person name="Sumikawa N."/>
            <person name="Tanurdzic M."/>
            <person name="Theissen G."/>
            <person name="Ulvskov P."/>
            <person name="Wakazuki S."/>
            <person name="Weng J.K."/>
            <person name="Willats W.W."/>
            <person name="Wipf D."/>
            <person name="Wolf P.G."/>
            <person name="Yang L."/>
            <person name="Zimmer A.D."/>
            <person name="Zhu Q."/>
            <person name="Mitros T."/>
            <person name="Hellsten U."/>
            <person name="Loque D."/>
            <person name="Otillar R."/>
            <person name="Salamov A."/>
            <person name="Schmutz J."/>
            <person name="Shapiro H."/>
            <person name="Lindquist E."/>
            <person name="Lucas S."/>
            <person name="Rokhsar D."/>
            <person name="Grigoriev I.V."/>
        </authorList>
    </citation>
    <scope>NUCLEOTIDE SEQUENCE [LARGE SCALE GENOMIC DNA]</scope>
</reference>
<dbReference type="InParanoid" id="D8R223"/>
<evidence type="ECO:0000313" key="4">
    <source>
        <dbReference type="EMBL" id="EFJ33652.1"/>
    </source>
</evidence>
<dbReference type="InterPro" id="IPR020904">
    <property type="entry name" value="Sc_DH/Rdtase_CS"/>
</dbReference>
<evidence type="ECO:0000256" key="3">
    <source>
        <dbReference type="RuleBase" id="RU000363"/>
    </source>
</evidence>
<dbReference type="Gramene" id="EFJ33652">
    <property type="protein sequence ID" value="EFJ33652"/>
    <property type="gene ID" value="SELMODRAFT_230513"/>
</dbReference>
<keyword evidence="2" id="KW-0560">Oxidoreductase</keyword>
<dbReference type="SUPFAM" id="SSF51735">
    <property type="entry name" value="NAD(P)-binding Rossmann-fold domains"/>
    <property type="match status" value="1"/>
</dbReference>
<dbReference type="STRING" id="88036.D8R223"/>
<evidence type="ECO:0000256" key="2">
    <source>
        <dbReference type="ARBA" id="ARBA00023002"/>
    </source>
</evidence>
<sequence>MAIEKVVLITGCAEGGIGACYSRVFHSRGFKVYATDVQPVESMQSLRALGIQTLQLDVTSDESVRAAVDLILRNEGRIDVLVNNAGLSTIGPLAELPLKNIERAFQVNVFGTLRMIQAVVPSMAEQRQGRIINVGSVVGYVPTPWAGSYCASKASVHALSDVLRVELAPLGIQVVLIVPGSVKSQLGATASSSLRSSEWKLYRDFSSAIAERATSSQSGKATATEEFAVRAVGAMLEKNPPRHFVYGFMSGLFLVLRWSPLWLRDLFMRWRFGLLEKKKH</sequence>
<dbReference type="PRINTS" id="PR00081">
    <property type="entry name" value="GDHRDH"/>
</dbReference>
<dbReference type="PROSITE" id="PS00061">
    <property type="entry name" value="ADH_SHORT"/>
    <property type="match status" value="1"/>
</dbReference>
<accession>D8R223</accession>
<dbReference type="GO" id="GO:0016491">
    <property type="term" value="F:oxidoreductase activity"/>
    <property type="evidence" value="ECO:0007669"/>
    <property type="project" value="UniProtKB-KW"/>
</dbReference>
<protein>
    <submittedName>
        <fullName evidence="4">Uncharacterized protein</fullName>
    </submittedName>
</protein>
<name>D8R223_SELML</name>
<dbReference type="Pfam" id="PF00106">
    <property type="entry name" value="adh_short"/>
    <property type="match status" value="1"/>
</dbReference>
<proteinExistence type="inferred from homology"/>
<dbReference type="Gene3D" id="3.40.50.720">
    <property type="entry name" value="NAD(P)-binding Rossmann-like Domain"/>
    <property type="match status" value="1"/>
</dbReference>
<dbReference type="CDD" id="cd05374">
    <property type="entry name" value="17beta-HSD-like_SDR_c"/>
    <property type="match status" value="1"/>
</dbReference>